<dbReference type="CDD" id="cd22676">
    <property type="entry name" value="FHA_SNIP1_DDL-like"/>
    <property type="match status" value="1"/>
</dbReference>
<dbReference type="InterPro" id="IPR050923">
    <property type="entry name" value="Cell_Proc_Reg/RNA_Proc"/>
</dbReference>
<dbReference type="SMART" id="SM00240">
    <property type="entry name" value="FHA"/>
    <property type="match status" value="1"/>
</dbReference>
<feature type="domain" description="FHA" evidence="2">
    <location>
        <begin position="201"/>
        <end position="264"/>
    </location>
</feature>
<evidence type="ECO:0000259" key="2">
    <source>
        <dbReference type="PROSITE" id="PS50006"/>
    </source>
</evidence>
<keyword evidence="4" id="KW-1185">Reference proteome</keyword>
<evidence type="ECO:0000313" key="3">
    <source>
        <dbReference type="EMBL" id="VCU40168.1"/>
    </source>
</evidence>
<reference evidence="3 4" key="1">
    <citation type="submission" date="2018-08" db="EMBL/GenBank/DDBJ databases">
        <authorList>
            <person name="Muller C M."/>
        </authorList>
    </citation>
    <scope>NUCLEOTIDE SEQUENCE [LARGE SCALE GENOMIC DNA]</scope>
</reference>
<dbReference type="PROSITE" id="PS50006">
    <property type="entry name" value="FHA_DOMAIN"/>
    <property type="match status" value="1"/>
</dbReference>
<feature type="compositionally biased region" description="Basic and acidic residues" evidence="1">
    <location>
        <begin position="76"/>
        <end position="92"/>
    </location>
</feature>
<dbReference type="Gene3D" id="2.60.200.20">
    <property type="match status" value="1"/>
</dbReference>
<sequence length="295" mass="34054">MGTQTLEWKQHRREGRTKSDECEEERQIRRRRRSKSEESRGRRTTHHGAKRNADYERRRSRSPRSESRRGRNTSRPRHENDIDQRRQPRDLRASSAGARRGASPGHVPLRPPKKSLQTRHQGGHAAPAAPDGPKEKPNLACSGLLAAESNSTLLADGTTVVLKYHEPSDARAPAPKYQWKLFAFKGAEILETIDLSRQSFWRVGREASVSHIFAEHPSISKQHAILQFRYVEKTNEFGERRGRVRPYLLDLDSANGTLLNKQQIPARRYLELREKDMIQFAHSTREYVLMLQCQE</sequence>
<feature type="compositionally biased region" description="Low complexity" evidence="1">
    <location>
        <begin position="93"/>
        <end position="105"/>
    </location>
</feature>
<organism evidence="3 4">
    <name type="scientific">Blumeria graminis f. sp. tritici</name>
    <dbReference type="NCBI Taxonomy" id="62690"/>
    <lineage>
        <taxon>Eukaryota</taxon>
        <taxon>Fungi</taxon>
        <taxon>Dikarya</taxon>
        <taxon>Ascomycota</taxon>
        <taxon>Pezizomycotina</taxon>
        <taxon>Leotiomycetes</taxon>
        <taxon>Erysiphales</taxon>
        <taxon>Erysiphaceae</taxon>
        <taxon>Blumeria</taxon>
    </lineage>
</organism>
<dbReference type="SUPFAM" id="SSF49879">
    <property type="entry name" value="SMAD/FHA domain"/>
    <property type="match status" value="1"/>
</dbReference>
<accession>A0A9X9L9H3</accession>
<dbReference type="PANTHER" id="PTHR23308">
    <property type="entry name" value="NUCLEAR INHIBITOR OF PROTEIN PHOSPHATASE-1"/>
    <property type="match status" value="1"/>
</dbReference>
<dbReference type="Proteomes" id="UP000324639">
    <property type="component" value="Chromosome Bgt_-02"/>
</dbReference>
<dbReference type="InterPro" id="IPR000253">
    <property type="entry name" value="FHA_dom"/>
</dbReference>
<proteinExistence type="predicted"/>
<dbReference type="AlphaFoldDB" id="A0A9X9L9H3"/>
<feature type="compositionally biased region" description="Basic and acidic residues" evidence="1">
    <location>
        <begin position="51"/>
        <end position="69"/>
    </location>
</feature>
<dbReference type="EMBL" id="LR026985">
    <property type="protein sequence ID" value="VCU40168.1"/>
    <property type="molecule type" value="Genomic_DNA"/>
</dbReference>
<gene>
    <name evidence="3" type="ORF">BGT96224V316_LOCUS1410</name>
</gene>
<dbReference type="Pfam" id="PF00498">
    <property type="entry name" value="FHA"/>
    <property type="match status" value="1"/>
</dbReference>
<dbReference type="InterPro" id="IPR008984">
    <property type="entry name" value="SMAD_FHA_dom_sf"/>
</dbReference>
<feature type="region of interest" description="Disordered" evidence="1">
    <location>
        <begin position="1"/>
        <end position="139"/>
    </location>
</feature>
<evidence type="ECO:0000313" key="4">
    <source>
        <dbReference type="Proteomes" id="UP000324639"/>
    </source>
</evidence>
<evidence type="ECO:0000256" key="1">
    <source>
        <dbReference type="SAM" id="MobiDB-lite"/>
    </source>
</evidence>
<name>A0A9X9L9H3_BLUGR</name>
<protein>
    <submittedName>
        <fullName evidence="3">Bgt-2039</fullName>
    </submittedName>
</protein>